<keyword evidence="1" id="KW-1133">Transmembrane helix</keyword>
<keyword evidence="1" id="KW-0812">Transmembrane</keyword>
<proteinExistence type="predicted"/>
<dbReference type="AlphaFoldDB" id="A0A224XXU8"/>
<reference evidence="2" key="1">
    <citation type="journal article" date="2018" name="PLoS Negl. Trop. Dis.">
        <title>An insight into the salivary gland and fat body transcriptome of Panstrongylus lignarius (Hemiptera: Heteroptera), the main vector of Chagas disease in Peru.</title>
        <authorList>
            <person name="Nevoa J.C."/>
            <person name="Mendes M.T."/>
            <person name="da Silva M.V."/>
            <person name="Soares S.C."/>
            <person name="Oliveira C.J.F."/>
            <person name="Ribeiro J.M.C."/>
        </authorList>
    </citation>
    <scope>NUCLEOTIDE SEQUENCE</scope>
</reference>
<feature type="transmembrane region" description="Helical" evidence="1">
    <location>
        <begin position="6"/>
        <end position="29"/>
    </location>
</feature>
<evidence type="ECO:0000256" key="1">
    <source>
        <dbReference type="SAM" id="Phobius"/>
    </source>
</evidence>
<keyword evidence="1" id="KW-0472">Membrane</keyword>
<organism evidence="2">
    <name type="scientific">Panstrongylus lignarius</name>
    <dbReference type="NCBI Taxonomy" id="156445"/>
    <lineage>
        <taxon>Eukaryota</taxon>
        <taxon>Metazoa</taxon>
        <taxon>Ecdysozoa</taxon>
        <taxon>Arthropoda</taxon>
        <taxon>Hexapoda</taxon>
        <taxon>Insecta</taxon>
        <taxon>Pterygota</taxon>
        <taxon>Neoptera</taxon>
        <taxon>Paraneoptera</taxon>
        <taxon>Hemiptera</taxon>
        <taxon>Heteroptera</taxon>
        <taxon>Panheteroptera</taxon>
        <taxon>Cimicomorpha</taxon>
        <taxon>Reduviidae</taxon>
        <taxon>Triatominae</taxon>
        <taxon>Panstrongylus</taxon>
    </lineage>
</organism>
<evidence type="ECO:0000313" key="2">
    <source>
        <dbReference type="EMBL" id="JAW16154.1"/>
    </source>
</evidence>
<name>A0A224XXU8_9HEMI</name>
<sequence length="70" mass="7577">MAVGVEFGWFVLRVVLDMFLSLVLVEVVFVKDFVVCKGSVTSVTVDDTSTPKTFVAFISGTLVARLDGDC</sequence>
<protein>
    <submittedName>
        <fullName evidence="2">Putative secreted protein</fullName>
    </submittedName>
</protein>
<dbReference type="EMBL" id="GFTR01000272">
    <property type="protein sequence ID" value="JAW16154.1"/>
    <property type="molecule type" value="Transcribed_RNA"/>
</dbReference>
<accession>A0A224XXU8</accession>